<gene>
    <name evidence="9" type="ORF">ATK06_1946</name>
</gene>
<organism evidence="9 10">
    <name type="scientific">Corynebacterium renale</name>
    <dbReference type="NCBI Taxonomy" id="1724"/>
    <lineage>
        <taxon>Bacteria</taxon>
        <taxon>Bacillati</taxon>
        <taxon>Actinomycetota</taxon>
        <taxon>Actinomycetes</taxon>
        <taxon>Mycobacteriales</taxon>
        <taxon>Corynebacteriaceae</taxon>
        <taxon>Corynebacterium</taxon>
    </lineage>
</organism>
<feature type="transmembrane region" description="Helical" evidence="8">
    <location>
        <begin position="95"/>
        <end position="114"/>
    </location>
</feature>
<proteinExistence type="inferred from homology"/>
<evidence type="ECO:0000256" key="6">
    <source>
        <dbReference type="ARBA" id="ARBA00022989"/>
    </source>
</evidence>
<dbReference type="Proteomes" id="UP000221653">
    <property type="component" value="Unassembled WGS sequence"/>
</dbReference>
<evidence type="ECO:0000256" key="4">
    <source>
        <dbReference type="ARBA" id="ARBA00022475"/>
    </source>
</evidence>
<evidence type="ECO:0000256" key="1">
    <source>
        <dbReference type="ARBA" id="ARBA00004651"/>
    </source>
</evidence>
<accession>A0A2A9DSB3</accession>
<keyword evidence="5 8" id="KW-0812">Transmembrane</keyword>
<dbReference type="InterPro" id="IPR052017">
    <property type="entry name" value="TSUP"/>
</dbReference>
<evidence type="ECO:0000256" key="2">
    <source>
        <dbReference type="ARBA" id="ARBA00009142"/>
    </source>
</evidence>
<feature type="transmembrane region" description="Helical" evidence="8">
    <location>
        <begin position="169"/>
        <end position="189"/>
    </location>
</feature>
<dbReference type="STRING" id="1724.GCA_001044175_00935"/>
<dbReference type="GO" id="GO:0005886">
    <property type="term" value="C:plasma membrane"/>
    <property type="evidence" value="ECO:0007669"/>
    <property type="project" value="UniProtKB-SubCell"/>
</dbReference>
<dbReference type="AlphaFoldDB" id="A0A2A9DSB3"/>
<dbReference type="PANTHER" id="PTHR30269:SF37">
    <property type="entry name" value="MEMBRANE TRANSPORTER PROTEIN"/>
    <property type="match status" value="1"/>
</dbReference>
<dbReference type="EMBL" id="PDJF01000001">
    <property type="protein sequence ID" value="PFG28820.1"/>
    <property type="molecule type" value="Genomic_DNA"/>
</dbReference>
<keyword evidence="3" id="KW-0813">Transport</keyword>
<dbReference type="InterPro" id="IPR002781">
    <property type="entry name" value="TM_pro_TauE-like"/>
</dbReference>
<feature type="transmembrane region" description="Helical" evidence="8">
    <location>
        <begin position="32"/>
        <end position="57"/>
    </location>
</feature>
<dbReference type="RefSeq" id="WP_048379115.1">
    <property type="nucleotide sequence ID" value="NZ_LDYE01000003.1"/>
</dbReference>
<keyword evidence="10" id="KW-1185">Reference proteome</keyword>
<comment type="subcellular location">
    <subcellularLocation>
        <location evidence="1 8">Cell membrane</location>
        <topology evidence="1 8">Multi-pass membrane protein</topology>
    </subcellularLocation>
</comment>
<reference evidence="9 10" key="1">
    <citation type="submission" date="2017-10" db="EMBL/GenBank/DDBJ databases">
        <title>Sequencing the genomes of 1000 actinobacteria strains.</title>
        <authorList>
            <person name="Klenk H.-P."/>
        </authorList>
    </citation>
    <scope>NUCLEOTIDE SEQUENCE [LARGE SCALE GENOMIC DNA]</scope>
    <source>
        <strain evidence="9 10">DSM 20688</strain>
    </source>
</reference>
<protein>
    <recommendedName>
        <fullName evidence="8">Probable membrane transporter protein</fullName>
    </recommendedName>
</protein>
<name>A0A2A9DSB3_9CORY</name>
<keyword evidence="6 8" id="KW-1133">Transmembrane helix</keyword>
<keyword evidence="4 8" id="KW-1003">Cell membrane</keyword>
<evidence type="ECO:0000256" key="5">
    <source>
        <dbReference type="ARBA" id="ARBA00022692"/>
    </source>
</evidence>
<evidence type="ECO:0000256" key="7">
    <source>
        <dbReference type="ARBA" id="ARBA00023136"/>
    </source>
</evidence>
<feature type="transmembrane region" description="Helical" evidence="8">
    <location>
        <begin position="69"/>
        <end position="89"/>
    </location>
</feature>
<comment type="similarity">
    <text evidence="2 8">Belongs to the 4-toluene sulfonate uptake permease (TSUP) (TC 2.A.102) family.</text>
</comment>
<keyword evidence="7 8" id="KW-0472">Membrane</keyword>
<evidence type="ECO:0000256" key="3">
    <source>
        <dbReference type="ARBA" id="ARBA00022448"/>
    </source>
</evidence>
<feature type="transmembrane region" description="Helical" evidence="8">
    <location>
        <begin position="226"/>
        <end position="247"/>
    </location>
</feature>
<evidence type="ECO:0000256" key="8">
    <source>
        <dbReference type="RuleBase" id="RU363041"/>
    </source>
</evidence>
<comment type="caution">
    <text evidence="9">The sequence shown here is derived from an EMBL/GenBank/DDBJ whole genome shotgun (WGS) entry which is preliminary data.</text>
</comment>
<evidence type="ECO:0000313" key="10">
    <source>
        <dbReference type="Proteomes" id="UP000221653"/>
    </source>
</evidence>
<dbReference type="Pfam" id="PF01925">
    <property type="entry name" value="TauE"/>
    <property type="match status" value="1"/>
</dbReference>
<dbReference type="PANTHER" id="PTHR30269">
    <property type="entry name" value="TRANSMEMBRANE PROTEIN YFCA"/>
    <property type="match status" value="1"/>
</dbReference>
<evidence type="ECO:0000313" key="9">
    <source>
        <dbReference type="EMBL" id="PFG28820.1"/>
    </source>
</evidence>
<feature type="transmembrane region" description="Helical" evidence="8">
    <location>
        <begin position="195"/>
        <end position="214"/>
    </location>
</feature>
<dbReference type="OrthoDB" id="3872971at2"/>
<sequence length="249" mass="25410">MVALFVVFLTVFVGSCMQRVSGMGLGLIGGPVLALLLGPVEGILVVNVLACVNAALISVNVRKNIDWKILKFLAPALVLGAIPGALVVREAPADVLQIAVGGLLLVALAIVTWFKSAFPPAHGGGPAVGAGIAAGFMNALAGIAGPALTVYAQASRWEQRKYAATLQPCFFVSGLFSFVLKVGLGAASLEHTNPWIWVAGGLAMCAGIATGIQISKHVERGKAYKLALGLAATGGIVTMTRGVISVVGE</sequence>